<accession>A0ABZ2PMS1</accession>
<evidence type="ECO:0000313" key="3">
    <source>
        <dbReference type="EMBL" id="WXG70488.1"/>
    </source>
</evidence>
<proteinExistence type="inferred from homology"/>
<evidence type="ECO:0000256" key="1">
    <source>
        <dbReference type="ARBA" id="ARBA00006845"/>
    </source>
</evidence>
<dbReference type="Gene3D" id="3.30.370.10">
    <property type="entry name" value="Barstar-like"/>
    <property type="match status" value="1"/>
</dbReference>
<dbReference type="InterPro" id="IPR000468">
    <property type="entry name" value="Barstar"/>
</dbReference>
<name>A0ABZ2PMS1_9NOCA</name>
<comment type="similarity">
    <text evidence="1">Belongs to the barstar family.</text>
</comment>
<dbReference type="InterPro" id="IPR035905">
    <property type="entry name" value="Barstar-like_sf"/>
</dbReference>
<protein>
    <submittedName>
        <fullName evidence="3">Barstar family protein</fullName>
    </submittedName>
</protein>
<gene>
    <name evidence="3" type="ORF">WDS16_08345</name>
</gene>
<evidence type="ECO:0000313" key="4">
    <source>
        <dbReference type="Proteomes" id="UP001432000"/>
    </source>
</evidence>
<dbReference type="Pfam" id="PF01337">
    <property type="entry name" value="Barstar"/>
    <property type="match status" value="1"/>
</dbReference>
<sequence>MSMPSSQDQPASRIDKEKLTDLEMPLPRWWPGRLDAEVVGGDLETGAVIVQLPIEGNPYLARVPTEGTPGGDTAATMAELDRTLTRYEWIEGDWKYIVFSGEYLSYEDLGHMKVSMRPTPLETSSRSVVFDPTDDEVFNLQRQGFDWGLLQNGFVHTCRDRFTLDTAASNLADLNYLIHTFDAGSWSDVADMHTAFAETMSFPAYYGRNLDALNDVLSDVSRYSYGSDPHSAGTVVTIAGFDSLLQLDRRTALLVLDIFARQARLAALYGHAMLCLIETSNRDFDRVGGMGVFGVSVSESPPDPPRPFDESVIVVFGFDIYAAPAEAEQYAADLRSSVAPLLEEIGRHQLRIEVASSKRTTEFEAFHSSSGPQRTPGQDLVYVSIGVRGRGDWSVLGEEIYHAVTAAKLQFVQMRDRIAAGPDLEFALDFYPDLA</sequence>
<keyword evidence="4" id="KW-1185">Reference proteome</keyword>
<reference evidence="3 4" key="1">
    <citation type="submission" date="2024-03" db="EMBL/GenBank/DDBJ databases">
        <title>Natural products discovery in diverse microorganisms through a two-stage MS feature dereplication strategy.</title>
        <authorList>
            <person name="Zhang R."/>
        </authorList>
    </citation>
    <scope>NUCLEOTIDE SEQUENCE [LARGE SCALE GENOMIC DNA]</scope>
    <source>
        <strain evidence="3 4">18930</strain>
    </source>
</reference>
<dbReference type="RefSeq" id="WP_338891929.1">
    <property type="nucleotide sequence ID" value="NZ_CP147846.1"/>
</dbReference>
<organism evidence="3 4">
    <name type="scientific">Rhodococcus sovatensis</name>
    <dbReference type="NCBI Taxonomy" id="1805840"/>
    <lineage>
        <taxon>Bacteria</taxon>
        <taxon>Bacillati</taxon>
        <taxon>Actinomycetota</taxon>
        <taxon>Actinomycetes</taxon>
        <taxon>Mycobacteriales</taxon>
        <taxon>Nocardiaceae</taxon>
        <taxon>Rhodococcus</taxon>
    </lineage>
</organism>
<dbReference type="EMBL" id="CP147846">
    <property type="protein sequence ID" value="WXG70488.1"/>
    <property type="molecule type" value="Genomic_DNA"/>
</dbReference>
<evidence type="ECO:0000259" key="2">
    <source>
        <dbReference type="Pfam" id="PF01337"/>
    </source>
</evidence>
<feature type="domain" description="Barstar (barnase inhibitor)" evidence="2">
    <location>
        <begin position="178"/>
        <end position="276"/>
    </location>
</feature>
<dbReference type="SUPFAM" id="SSF52038">
    <property type="entry name" value="Barstar-related"/>
    <property type="match status" value="1"/>
</dbReference>
<dbReference type="Proteomes" id="UP001432000">
    <property type="component" value="Chromosome"/>
</dbReference>